<evidence type="ECO:0000256" key="9">
    <source>
        <dbReference type="ARBA" id="ARBA00040743"/>
    </source>
</evidence>
<dbReference type="AlphaFoldDB" id="A0A395M1K0"/>
<evidence type="ECO:0000256" key="2">
    <source>
        <dbReference type="ARBA" id="ARBA00022475"/>
    </source>
</evidence>
<evidence type="ECO:0000256" key="10">
    <source>
        <dbReference type="ARBA" id="ARBA00042775"/>
    </source>
</evidence>
<dbReference type="PANTHER" id="PTHR47529:SF1">
    <property type="entry name" value="PERIPLASMIC CHAPERONE PPID"/>
    <property type="match status" value="1"/>
</dbReference>
<evidence type="ECO:0000256" key="11">
    <source>
        <dbReference type="PROSITE-ProRule" id="PRU00278"/>
    </source>
</evidence>
<feature type="domain" description="PpiC" evidence="13">
    <location>
        <begin position="344"/>
        <end position="445"/>
    </location>
</feature>
<reference evidence="14 15" key="1">
    <citation type="journal article" date="2011" name="ISME J.">
        <title>Community ecology of hot spring cyanobacterial mats: predominant populations and their functional potential.</title>
        <authorList>
            <person name="Klatt C.G."/>
            <person name="Wood J.M."/>
            <person name="Rusch D.B."/>
            <person name="Bateson M.M."/>
            <person name="Hamamura N."/>
            <person name="Heidelberg J.F."/>
            <person name="Grossman A.R."/>
            <person name="Bhaya D."/>
            <person name="Cohan F.M."/>
            <person name="Kuhl M."/>
            <person name="Bryant D.A."/>
            <person name="Ward D.M."/>
        </authorList>
    </citation>
    <scope>NUCLEOTIDE SEQUENCE [LARGE SCALE GENOMIC DNA]</scope>
    <source>
        <strain evidence="14">OS</strain>
    </source>
</reference>
<comment type="subcellular location">
    <subcellularLocation>
        <location evidence="1">Cell inner membrane</location>
        <topology evidence="1">Single-pass type II membrane protein</topology>
        <orientation evidence="1">Periplasmic side</orientation>
    </subcellularLocation>
</comment>
<evidence type="ECO:0000259" key="13">
    <source>
        <dbReference type="PROSITE" id="PS50198"/>
    </source>
</evidence>
<dbReference type="InterPro" id="IPR027304">
    <property type="entry name" value="Trigger_fact/SurA_dom_sf"/>
</dbReference>
<evidence type="ECO:0000313" key="15">
    <source>
        <dbReference type="Proteomes" id="UP000266389"/>
    </source>
</evidence>
<keyword evidence="7" id="KW-0143">Chaperone</keyword>
<keyword evidence="3" id="KW-0997">Cell inner membrane</keyword>
<dbReference type="Proteomes" id="UP000266389">
    <property type="component" value="Unassembled WGS sequence"/>
</dbReference>
<dbReference type="Gene3D" id="3.10.50.40">
    <property type="match status" value="1"/>
</dbReference>
<feature type="transmembrane region" description="Helical" evidence="12">
    <location>
        <begin position="12"/>
        <end position="32"/>
    </location>
</feature>
<keyword evidence="4 12" id="KW-0812">Transmembrane</keyword>
<evidence type="ECO:0000313" key="14">
    <source>
        <dbReference type="EMBL" id="RFM24679.1"/>
    </source>
</evidence>
<comment type="similarity">
    <text evidence="8">Belongs to the PpiD chaperone family.</text>
</comment>
<evidence type="ECO:0000256" key="1">
    <source>
        <dbReference type="ARBA" id="ARBA00004382"/>
    </source>
</evidence>
<evidence type="ECO:0000256" key="6">
    <source>
        <dbReference type="ARBA" id="ARBA00023136"/>
    </source>
</evidence>
<evidence type="ECO:0000256" key="5">
    <source>
        <dbReference type="ARBA" id="ARBA00022989"/>
    </source>
</evidence>
<accession>A0A395M1K0</accession>
<dbReference type="EMBL" id="PHFL01000030">
    <property type="protein sequence ID" value="RFM24679.1"/>
    <property type="molecule type" value="Genomic_DNA"/>
</dbReference>
<dbReference type="GO" id="GO:0003755">
    <property type="term" value="F:peptidyl-prolyl cis-trans isomerase activity"/>
    <property type="evidence" value="ECO:0007669"/>
    <property type="project" value="UniProtKB-KW"/>
</dbReference>
<organism evidence="14 15">
    <name type="scientific">Candidatus Thermochlorobacter aerophilus</name>
    <dbReference type="NCBI Taxonomy" id="1868324"/>
    <lineage>
        <taxon>Bacteria</taxon>
        <taxon>Pseudomonadati</taxon>
        <taxon>Chlorobiota</taxon>
        <taxon>Chlorobiia</taxon>
        <taxon>Chlorobiales</taxon>
        <taxon>Candidatus Thermochlorobacteriaceae</taxon>
        <taxon>Candidatus Thermochlorobacter</taxon>
    </lineage>
</organism>
<protein>
    <recommendedName>
        <fullName evidence="9">Periplasmic chaperone PpiD</fullName>
    </recommendedName>
    <alternativeName>
        <fullName evidence="10">Periplasmic folding chaperone</fullName>
    </alternativeName>
</protein>
<evidence type="ECO:0000256" key="7">
    <source>
        <dbReference type="ARBA" id="ARBA00023186"/>
    </source>
</evidence>
<dbReference type="InterPro" id="IPR052029">
    <property type="entry name" value="PpiD_chaperone"/>
</dbReference>
<name>A0A395M1K0_9BACT</name>
<dbReference type="PROSITE" id="PS50198">
    <property type="entry name" value="PPIC_PPIASE_2"/>
    <property type="match status" value="1"/>
</dbReference>
<evidence type="ECO:0000256" key="3">
    <source>
        <dbReference type="ARBA" id="ARBA00022519"/>
    </source>
</evidence>
<evidence type="ECO:0000256" key="8">
    <source>
        <dbReference type="ARBA" id="ARBA00038408"/>
    </source>
</evidence>
<keyword evidence="11" id="KW-0413">Isomerase</keyword>
<dbReference type="SUPFAM" id="SSF54534">
    <property type="entry name" value="FKBP-like"/>
    <property type="match status" value="1"/>
</dbReference>
<keyword evidence="6 12" id="KW-0472">Membrane</keyword>
<dbReference type="InterPro" id="IPR000297">
    <property type="entry name" value="PPIase_PpiC"/>
</dbReference>
<keyword evidence="2" id="KW-1003">Cell membrane</keyword>
<comment type="caution">
    <text evidence="14">The sequence shown here is derived from an EMBL/GenBank/DDBJ whole genome shotgun (WGS) entry which is preliminary data.</text>
</comment>
<dbReference type="Pfam" id="PF13616">
    <property type="entry name" value="Rotamase_3"/>
    <property type="match status" value="1"/>
</dbReference>
<dbReference type="GO" id="GO:0005886">
    <property type="term" value="C:plasma membrane"/>
    <property type="evidence" value="ECO:0007669"/>
    <property type="project" value="UniProtKB-SubCell"/>
</dbReference>
<dbReference type="Gene3D" id="1.10.4030.10">
    <property type="entry name" value="Porin chaperone SurA, peptide-binding domain"/>
    <property type="match status" value="1"/>
</dbReference>
<dbReference type="Pfam" id="PF13623">
    <property type="entry name" value="SurA_N_2"/>
    <property type="match status" value="1"/>
</dbReference>
<proteinExistence type="inferred from homology"/>
<evidence type="ECO:0000256" key="4">
    <source>
        <dbReference type="ARBA" id="ARBA00022692"/>
    </source>
</evidence>
<keyword evidence="5 12" id="KW-1133">Transmembrane helix</keyword>
<dbReference type="SUPFAM" id="SSF109998">
    <property type="entry name" value="Triger factor/SurA peptide-binding domain-like"/>
    <property type="match status" value="1"/>
</dbReference>
<dbReference type="InterPro" id="IPR046357">
    <property type="entry name" value="PPIase_dom_sf"/>
</dbReference>
<keyword evidence="11" id="KW-0697">Rotamase</keyword>
<dbReference type="PANTHER" id="PTHR47529">
    <property type="entry name" value="PEPTIDYL-PROLYL CIS-TRANS ISOMERASE D"/>
    <property type="match status" value="1"/>
</dbReference>
<gene>
    <name evidence="14" type="ORF">D0433_04600</name>
</gene>
<sequence length="705" mass="80580">MALISKMRDKMHLVLYVLVGAFLITIVFEWGMNFSGWSARRGNDIGVVNGKPISFKEYETLYRNYLEQYREQLKGQEIDEQTELRLQEQVWESLVMKVLLEAEYEKLNLKVSDKEIVDEIFSDNPPFVIAQQFRNPETGKIDRERLNSAIADPRNKSAWIQLEQYLRQQKLQEKLQTLLTEALRSTDSEARRQFDAQHTKVSGKYVLFDMSRARPDSAYYVSDAEIKAYFNDHKEEYRQEPTREAKYVFFPTDPTEEDKQLIRKELEELKKKFAETKNDTEFVRLHSDSPIDEKPLPRGQLPVEIDTLVFRPDTRIGTVLGPVEDFATNEFKLIKITSLKPDGEVQIRASHILLKPTGNTKADTAKTIAEAKALMARIKKGESFEQLAREKSQDPGSAVRGGDLNWFGKGRMVKPFEEACFNAKVGDLIGPVQTQFGIHIIKVTGRDSREFKGIELTKKIVPSPATLERQRRLASEFEFNAREIGFDSAARRALYTVRETGIFTRGGYVPIIGYSSAMAHWGFRAKIGEISPVLEAKDGFVVMKLTAINDDGYRKYDDDLKRELKSKVIREKKMQDLRKLAEEVRAKCEGNLEKATALDSLLSLNETGTVTLSNPVIQGIGYDINAASALTALEVGTLSRPIDTNRGVILAMLTEKTMGEDEEFEKEKANLRKRILDDKRGRIVQEWTQALKKQAQIQDNRSLFY</sequence>
<evidence type="ECO:0000256" key="12">
    <source>
        <dbReference type="SAM" id="Phobius"/>
    </source>
</evidence>